<dbReference type="InterPro" id="IPR000515">
    <property type="entry name" value="MetI-like"/>
</dbReference>
<evidence type="ECO:0000256" key="8">
    <source>
        <dbReference type="RuleBase" id="RU363032"/>
    </source>
</evidence>
<name>A0A9X1NKQ9_9ACTN</name>
<dbReference type="EMBL" id="JAJOMB010000019">
    <property type="protein sequence ID" value="MCD5314961.1"/>
    <property type="molecule type" value="Genomic_DNA"/>
</dbReference>
<comment type="similarity">
    <text evidence="2">Belongs to the binding-protein-dependent transport system permease family. CysTW subfamily.</text>
</comment>
<evidence type="ECO:0000256" key="6">
    <source>
        <dbReference type="ARBA" id="ARBA00022989"/>
    </source>
</evidence>
<evidence type="ECO:0000259" key="9">
    <source>
        <dbReference type="PROSITE" id="PS50928"/>
    </source>
</evidence>
<evidence type="ECO:0000313" key="11">
    <source>
        <dbReference type="Proteomes" id="UP001138997"/>
    </source>
</evidence>
<dbReference type="SUPFAM" id="SSF161098">
    <property type="entry name" value="MetI-like"/>
    <property type="match status" value="1"/>
</dbReference>
<dbReference type="Pfam" id="PF00528">
    <property type="entry name" value="BPD_transp_1"/>
    <property type="match status" value="1"/>
</dbReference>
<evidence type="ECO:0000256" key="7">
    <source>
        <dbReference type="ARBA" id="ARBA00023136"/>
    </source>
</evidence>
<evidence type="ECO:0000256" key="4">
    <source>
        <dbReference type="ARBA" id="ARBA00022475"/>
    </source>
</evidence>
<keyword evidence="6 8" id="KW-1133">Transmembrane helix</keyword>
<dbReference type="RefSeq" id="WP_231447767.1">
    <property type="nucleotide sequence ID" value="NZ_JAJOMB010000019.1"/>
</dbReference>
<feature type="transmembrane region" description="Helical" evidence="8">
    <location>
        <begin position="122"/>
        <end position="144"/>
    </location>
</feature>
<feature type="transmembrane region" description="Helical" evidence="8">
    <location>
        <begin position="30"/>
        <end position="53"/>
    </location>
</feature>
<reference evidence="10" key="1">
    <citation type="submission" date="2021-11" db="EMBL/GenBank/DDBJ databases">
        <title>Streptomyces corallinus and Kineosporia corallina sp. nov., two new coral-derived marine actinobacteria.</title>
        <authorList>
            <person name="Buangrab K."/>
            <person name="Sutthacheep M."/>
            <person name="Yeemin T."/>
            <person name="Harunari E."/>
            <person name="Igarashi Y."/>
            <person name="Sripreechasak P."/>
            <person name="Kanchanasin P."/>
            <person name="Tanasupawat S."/>
            <person name="Phongsopitanun W."/>
        </authorList>
    </citation>
    <scope>NUCLEOTIDE SEQUENCE</scope>
    <source>
        <strain evidence="10">JCM 31032</strain>
    </source>
</reference>
<dbReference type="PANTHER" id="PTHR42929">
    <property type="entry name" value="INNER MEMBRANE ABC TRANSPORTER PERMEASE PROTEIN YDCU-RELATED-RELATED"/>
    <property type="match status" value="1"/>
</dbReference>
<keyword evidence="7 8" id="KW-0472">Membrane</keyword>
<feature type="domain" description="ABC transmembrane type-1" evidence="9">
    <location>
        <begin position="77"/>
        <end position="287"/>
    </location>
</feature>
<feature type="transmembrane region" description="Helical" evidence="8">
    <location>
        <begin position="165"/>
        <end position="189"/>
    </location>
</feature>
<keyword evidence="3 8" id="KW-0813">Transport</keyword>
<dbReference type="GO" id="GO:0055085">
    <property type="term" value="P:transmembrane transport"/>
    <property type="evidence" value="ECO:0007669"/>
    <property type="project" value="InterPro"/>
</dbReference>
<feature type="transmembrane region" description="Helical" evidence="8">
    <location>
        <begin position="209"/>
        <end position="231"/>
    </location>
</feature>
<feature type="transmembrane region" description="Helical" evidence="8">
    <location>
        <begin position="271"/>
        <end position="291"/>
    </location>
</feature>
<keyword evidence="5 8" id="KW-0812">Transmembrane</keyword>
<evidence type="ECO:0000256" key="3">
    <source>
        <dbReference type="ARBA" id="ARBA00022448"/>
    </source>
</evidence>
<dbReference type="CDD" id="cd06261">
    <property type="entry name" value="TM_PBP2"/>
    <property type="match status" value="1"/>
</dbReference>
<keyword evidence="4" id="KW-1003">Cell membrane</keyword>
<comment type="subcellular location">
    <subcellularLocation>
        <location evidence="1 8">Cell membrane</location>
        <topology evidence="1 8">Multi-pass membrane protein</topology>
    </subcellularLocation>
</comment>
<dbReference type="AlphaFoldDB" id="A0A9X1NKQ9"/>
<keyword evidence="11" id="KW-1185">Reference proteome</keyword>
<protein>
    <submittedName>
        <fullName evidence="10">ABC transporter permease subunit</fullName>
    </submittedName>
</protein>
<organism evidence="10 11">
    <name type="scientific">Kineosporia babensis</name>
    <dbReference type="NCBI Taxonomy" id="499548"/>
    <lineage>
        <taxon>Bacteria</taxon>
        <taxon>Bacillati</taxon>
        <taxon>Actinomycetota</taxon>
        <taxon>Actinomycetes</taxon>
        <taxon>Kineosporiales</taxon>
        <taxon>Kineosporiaceae</taxon>
        <taxon>Kineosporia</taxon>
    </lineage>
</organism>
<evidence type="ECO:0000313" key="10">
    <source>
        <dbReference type="EMBL" id="MCD5314961.1"/>
    </source>
</evidence>
<dbReference type="PANTHER" id="PTHR42929:SF1">
    <property type="entry name" value="INNER MEMBRANE ABC TRANSPORTER PERMEASE PROTEIN YDCU-RELATED"/>
    <property type="match status" value="1"/>
</dbReference>
<dbReference type="GO" id="GO:0005886">
    <property type="term" value="C:plasma membrane"/>
    <property type="evidence" value="ECO:0007669"/>
    <property type="project" value="UniProtKB-SubCell"/>
</dbReference>
<feature type="transmembrane region" description="Helical" evidence="8">
    <location>
        <begin position="81"/>
        <end position="102"/>
    </location>
</feature>
<evidence type="ECO:0000256" key="2">
    <source>
        <dbReference type="ARBA" id="ARBA00007069"/>
    </source>
</evidence>
<evidence type="ECO:0000256" key="5">
    <source>
        <dbReference type="ARBA" id="ARBA00022692"/>
    </source>
</evidence>
<proteinExistence type="inferred from homology"/>
<accession>A0A9X1NKQ9</accession>
<dbReference type="Proteomes" id="UP001138997">
    <property type="component" value="Unassembled WGS sequence"/>
</dbReference>
<gene>
    <name evidence="10" type="ORF">LR394_29065</name>
</gene>
<dbReference type="PROSITE" id="PS50928">
    <property type="entry name" value="ABC_TM1"/>
    <property type="match status" value="1"/>
</dbReference>
<evidence type="ECO:0000256" key="1">
    <source>
        <dbReference type="ARBA" id="ARBA00004651"/>
    </source>
</evidence>
<comment type="caution">
    <text evidence="10">The sequence shown here is derived from an EMBL/GenBank/DDBJ whole genome shotgun (WGS) entry which is preliminary data.</text>
</comment>
<feature type="transmembrane region" description="Helical" evidence="8">
    <location>
        <begin position="238"/>
        <end position="259"/>
    </location>
</feature>
<dbReference type="Gene3D" id="1.10.3720.10">
    <property type="entry name" value="MetI-like"/>
    <property type="match status" value="1"/>
</dbReference>
<dbReference type="InterPro" id="IPR035906">
    <property type="entry name" value="MetI-like_sf"/>
</dbReference>
<sequence length="300" mass="32157">MSSALHDVRATTAVVARRVPNLTALKHLALAPYVLLLIVFLVVPLLANVWTAVHDSEGNWSSSAFQKVLEPQYLSSFRDTALLSATTAILGGILGLVLAWALTGDQVPRRLRDALLSFSGAASQFAGVPLAFAFIAALGTQGLVTTTVHDATGWQITDTMRLQDFWGLTLVYLYFQTPLMAILVLPAIAGLRREWLESAQSLGAGRARYLWDITLPITAPAVAGAVLLLFANAFSAYATAYAISGGGANLVAVMIGFFISGNVLLDESFAAALVTGMVLVVALALLGRWLLLRRTTRWMR</sequence>